<dbReference type="GO" id="GO:0000064">
    <property type="term" value="F:L-ornithine transmembrane transporter activity"/>
    <property type="evidence" value="ECO:0007669"/>
    <property type="project" value="TreeGrafter"/>
</dbReference>
<evidence type="ECO:0000256" key="6">
    <source>
        <dbReference type="ARBA" id="ARBA00022989"/>
    </source>
</evidence>
<gene>
    <name evidence="11" type="ORF">INT44_000469</name>
</gene>
<dbReference type="OrthoDB" id="409586at2759"/>
<proteinExistence type="inferred from homology"/>
<dbReference type="EMBL" id="JAEPRA010000014">
    <property type="protein sequence ID" value="KAG2175990.1"/>
    <property type="molecule type" value="Genomic_DNA"/>
</dbReference>
<comment type="caution">
    <text evidence="11">The sequence shown here is derived from an EMBL/GenBank/DDBJ whole genome shotgun (WGS) entry which is preliminary data.</text>
</comment>
<feature type="repeat" description="Solcar" evidence="9">
    <location>
        <begin position="219"/>
        <end position="308"/>
    </location>
</feature>
<reference evidence="11" key="1">
    <citation type="submission" date="2020-12" db="EMBL/GenBank/DDBJ databases">
        <title>Metabolic potential, ecology and presence of endohyphal bacteria is reflected in genomic diversity of Mucoromycotina.</title>
        <authorList>
            <person name="Muszewska A."/>
            <person name="Okrasinska A."/>
            <person name="Steczkiewicz K."/>
            <person name="Drgas O."/>
            <person name="Orlowska M."/>
            <person name="Perlinska-Lenart U."/>
            <person name="Aleksandrzak-Piekarczyk T."/>
            <person name="Szatraj K."/>
            <person name="Zielenkiewicz U."/>
            <person name="Pilsyk S."/>
            <person name="Malc E."/>
            <person name="Mieczkowski P."/>
            <person name="Kruszewska J.S."/>
            <person name="Biernat P."/>
            <person name="Pawlowska J."/>
        </authorList>
    </citation>
    <scope>NUCLEOTIDE SEQUENCE</scope>
    <source>
        <strain evidence="11">WA0000051536</strain>
    </source>
</reference>
<protein>
    <recommendedName>
        <fullName evidence="13">Mitochondrial carrier</fullName>
    </recommendedName>
</protein>
<keyword evidence="3 10" id="KW-0813">Transport</keyword>
<evidence type="ECO:0000313" key="12">
    <source>
        <dbReference type="Proteomes" id="UP000612746"/>
    </source>
</evidence>
<evidence type="ECO:0000256" key="9">
    <source>
        <dbReference type="PROSITE-ProRule" id="PRU00282"/>
    </source>
</evidence>
<dbReference type="GO" id="GO:1990575">
    <property type="term" value="P:mitochondrial L-ornithine transmembrane transport"/>
    <property type="evidence" value="ECO:0007669"/>
    <property type="project" value="TreeGrafter"/>
</dbReference>
<dbReference type="PRINTS" id="PR00926">
    <property type="entry name" value="MITOCARRIER"/>
</dbReference>
<sequence length="310" mass="33776">MADVASLPTIPEKSEIETVNGGNQAIKDCVSGTVGGILQVLVGQPFDTVKVRLQTQSRTNPLYSGMLDCVRKTRAREGYAGFYKGTTTPLVGIGACVSIQFVVLEYMKRTMSQGNPNAVLSNAQLCLAGGIAGVANSVVSGPVEHIRTRLQVQTGTGTGYSGPIDAISKIYRSYGIRGIYKGQMMTVLREGVGYSAYFACYEWLVQQTMESQNLTRKQIPTTQVCLYGAMSGYAMWLMMYPLDIIKSKLQTDHLDVSKRQYRSAIDCARQVFATEGVKGFFRGFGPCMLRAAPVNAVTFLGFETAMRILS</sequence>
<evidence type="ECO:0000256" key="3">
    <source>
        <dbReference type="ARBA" id="ARBA00022448"/>
    </source>
</evidence>
<keyword evidence="7" id="KW-0496">Mitochondrion</keyword>
<name>A0A8H7PLL3_9FUNG</name>
<keyword evidence="12" id="KW-1185">Reference proteome</keyword>
<dbReference type="Gene3D" id="1.50.40.10">
    <property type="entry name" value="Mitochondrial carrier domain"/>
    <property type="match status" value="2"/>
</dbReference>
<keyword evidence="5" id="KW-0677">Repeat</keyword>
<evidence type="ECO:0000256" key="5">
    <source>
        <dbReference type="ARBA" id="ARBA00022737"/>
    </source>
</evidence>
<comment type="similarity">
    <text evidence="2 10">Belongs to the mitochondrial carrier (TC 2.A.29) family.</text>
</comment>
<feature type="repeat" description="Solcar" evidence="9">
    <location>
        <begin position="120"/>
        <end position="207"/>
    </location>
</feature>
<dbReference type="InterPro" id="IPR018108">
    <property type="entry name" value="MCP_transmembrane"/>
</dbReference>
<accession>A0A8H7PLL3</accession>
<evidence type="ECO:0008006" key="13">
    <source>
        <dbReference type="Google" id="ProtNLM"/>
    </source>
</evidence>
<feature type="repeat" description="Solcar" evidence="9">
    <location>
        <begin position="23"/>
        <end position="110"/>
    </location>
</feature>
<dbReference type="InterPro" id="IPR023395">
    <property type="entry name" value="MCP_dom_sf"/>
</dbReference>
<dbReference type="InterPro" id="IPR002067">
    <property type="entry name" value="MCP"/>
</dbReference>
<dbReference type="AlphaFoldDB" id="A0A8H7PLL3"/>
<evidence type="ECO:0000256" key="1">
    <source>
        <dbReference type="ARBA" id="ARBA00004225"/>
    </source>
</evidence>
<dbReference type="InterPro" id="IPR050567">
    <property type="entry name" value="Mitochondrial_Carrier"/>
</dbReference>
<dbReference type="Proteomes" id="UP000612746">
    <property type="component" value="Unassembled WGS sequence"/>
</dbReference>
<evidence type="ECO:0000256" key="7">
    <source>
        <dbReference type="ARBA" id="ARBA00023128"/>
    </source>
</evidence>
<keyword evidence="8 9" id="KW-0472">Membrane</keyword>
<dbReference type="PROSITE" id="PS50920">
    <property type="entry name" value="SOLCAR"/>
    <property type="match status" value="3"/>
</dbReference>
<keyword evidence="6" id="KW-1133">Transmembrane helix</keyword>
<keyword evidence="4 9" id="KW-0812">Transmembrane</keyword>
<comment type="subcellular location">
    <subcellularLocation>
        <location evidence="1">Mitochondrion membrane</location>
        <topology evidence="1">Multi-pass membrane protein</topology>
    </subcellularLocation>
</comment>
<evidence type="ECO:0000256" key="2">
    <source>
        <dbReference type="ARBA" id="ARBA00006375"/>
    </source>
</evidence>
<dbReference type="PANTHER" id="PTHR45624:SF12">
    <property type="entry name" value="MITOCHONDRIAL ORNITHINE TRANSPORTER 1"/>
    <property type="match status" value="1"/>
</dbReference>
<dbReference type="PANTHER" id="PTHR45624">
    <property type="entry name" value="MITOCHONDRIAL BASIC AMINO ACIDS TRANSPORTER-RELATED"/>
    <property type="match status" value="1"/>
</dbReference>
<evidence type="ECO:0000256" key="8">
    <source>
        <dbReference type="ARBA" id="ARBA00023136"/>
    </source>
</evidence>
<dbReference type="SUPFAM" id="SSF103506">
    <property type="entry name" value="Mitochondrial carrier"/>
    <property type="match status" value="1"/>
</dbReference>
<evidence type="ECO:0000256" key="10">
    <source>
        <dbReference type="RuleBase" id="RU000488"/>
    </source>
</evidence>
<evidence type="ECO:0000313" key="11">
    <source>
        <dbReference type="EMBL" id="KAG2175990.1"/>
    </source>
</evidence>
<dbReference type="Pfam" id="PF00153">
    <property type="entry name" value="Mito_carr"/>
    <property type="match status" value="3"/>
</dbReference>
<organism evidence="11 12">
    <name type="scientific">Umbelopsis vinacea</name>
    <dbReference type="NCBI Taxonomy" id="44442"/>
    <lineage>
        <taxon>Eukaryota</taxon>
        <taxon>Fungi</taxon>
        <taxon>Fungi incertae sedis</taxon>
        <taxon>Mucoromycota</taxon>
        <taxon>Mucoromycotina</taxon>
        <taxon>Umbelopsidomycetes</taxon>
        <taxon>Umbelopsidales</taxon>
        <taxon>Umbelopsidaceae</taxon>
        <taxon>Umbelopsis</taxon>
    </lineage>
</organism>
<evidence type="ECO:0000256" key="4">
    <source>
        <dbReference type="ARBA" id="ARBA00022692"/>
    </source>
</evidence>
<dbReference type="GO" id="GO:0031966">
    <property type="term" value="C:mitochondrial membrane"/>
    <property type="evidence" value="ECO:0007669"/>
    <property type="project" value="UniProtKB-SubCell"/>
</dbReference>